<evidence type="ECO:0000256" key="1">
    <source>
        <dbReference type="ARBA" id="ARBA00022741"/>
    </source>
</evidence>
<sequence length="929" mass="97061">MRGREREWRRVDDLLRGLRAGEGGTLLVDGEPGSGKSRLLGEAARAAAGRGLGVLRCGVAELGELVPCGLLLEALGLRPEDDPALAPGAQLDRLLAAFEVRAGAPVLAVFDDLQRADPATLKTLCALHESLAGRPVGWLLSRSTAGAGAAALFDLLERHGAGRMTLAPLAPDAVAALATDTLGEPPGPATRALVNAAGGNPLLITELLAGLRDEGLCGEGLCGEGLCGEGLCDEGRGGVADASVSAFAAASADAVVSGERLPGRLRTLVRGWMVPLSAGARSLVETAAVLGGSLSLEHAAALLGTTPAALLPAMEECAAAGVLVVTAHGLAFRHELVGDVVAASIPAPVRRALADQFDALRSAPPPVALLPGPAAVEAAIAEGRLQEAEHLVRERLAQHCSVYGMAELRCLLADIMYLTGRGDEAVREAETALAVPGLPHHVRDRAALVRLHTMTRLRNDGAAATCAHELIAAHPGHGAEALDRHPGHGSRAFGADSGDGSQVVGAGSGYGPGVMVAALLALASAERERGRLTRALELAVDAGRLAGADGPGERRYEAVLATAGLLTDMFRLDEARAAIQQARKDMFEHGRLAWAADASALEARTELAAGHLDGAAAEAGRALNLADAHDTPLSAATARAVLATVALRRGDLREAVWQRRPPLRARPRACLRARLWVRLGIRRAIRRAVRQRARRAAGQGVRPRRASGTRCSWSRSRRRATARAARWRCSPTCGTGSDGTRRRSPWSRPRARGWSGWPSPPPTVPPPSPWSPARRRSAGPTRSSPYSPPAPRTPAACSTAIRTPWPTQPRTPRTRGPEPRPPRTSAGRWRPRDGARRRRRAWNTPWRATRTWARPGTRPAPGGACAAWASTTGTGAPPSARSPAGTASPRRSTPSPCSSPTAGPTGRSPNRCSSASIQSRSTSDRSIGS</sequence>
<feature type="compositionally biased region" description="Polar residues" evidence="3">
    <location>
        <begin position="907"/>
        <end position="929"/>
    </location>
</feature>
<keyword evidence="1" id="KW-0547">Nucleotide-binding</keyword>
<evidence type="ECO:0000256" key="2">
    <source>
        <dbReference type="ARBA" id="ARBA00022840"/>
    </source>
</evidence>
<comment type="caution">
    <text evidence="5">The sequence shown here is derived from an EMBL/GenBank/DDBJ whole genome shotgun (WGS) entry which is preliminary data.</text>
</comment>
<keyword evidence="2" id="KW-0067">ATP-binding</keyword>
<reference evidence="6" key="1">
    <citation type="journal article" date="2019" name="Int. J. Syst. Evol. Microbiol.">
        <title>The Global Catalogue of Microorganisms (GCM) 10K type strain sequencing project: providing services to taxonomists for standard genome sequencing and annotation.</title>
        <authorList>
            <consortium name="The Broad Institute Genomics Platform"/>
            <consortium name="The Broad Institute Genome Sequencing Center for Infectious Disease"/>
            <person name="Wu L."/>
            <person name="Ma J."/>
        </authorList>
    </citation>
    <scope>NUCLEOTIDE SEQUENCE [LARGE SCALE GENOMIC DNA]</scope>
    <source>
        <strain evidence="6">JCM 17326</strain>
    </source>
</reference>
<dbReference type="InterPro" id="IPR011990">
    <property type="entry name" value="TPR-like_helical_dom_sf"/>
</dbReference>
<feature type="domain" description="Orc1-like AAA ATPase" evidence="4">
    <location>
        <begin position="3"/>
        <end position="135"/>
    </location>
</feature>
<feature type="compositionally biased region" description="Low complexity" evidence="3">
    <location>
        <begin position="842"/>
        <end position="855"/>
    </location>
</feature>
<organism evidence="5 6">
    <name type="scientific">Nonomuraea rosea</name>
    <dbReference type="NCBI Taxonomy" id="638574"/>
    <lineage>
        <taxon>Bacteria</taxon>
        <taxon>Bacillati</taxon>
        <taxon>Actinomycetota</taxon>
        <taxon>Actinomycetes</taxon>
        <taxon>Streptosporangiales</taxon>
        <taxon>Streptosporangiaceae</taxon>
        <taxon>Nonomuraea</taxon>
    </lineage>
</organism>
<dbReference type="Proteomes" id="UP001500630">
    <property type="component" value="Unassembled WGS sequence"/>
</dbReference>
<evidence type="ECO:0000256" key="3">
    <source>
        <dbReference type="SAM" id="MobiDB-lite"/>
    </source>
</evidence>
<dbReference type="SUPFAM" id="SSF48452">
    <property type="entry name" value="TPR-like"/>
    <property type="match status" value="1"/>
</dbReference>
<dbReference type="PANTHER" id="PTHR16305:SF35">
    <property type="entry name" value="TRANSCRIPTIONAL ACTIVATOR DOMAIN"/>
    <property type="match status" value="1"/>
</dbReference>
<evidence type="ECO:0000313" key="6">
    <source>
        <dbReference type="Proteomes" id="UP001500630"/>
    </source>
</evidence>
<name>A0ABP6ZKM4_9ACTN</name>
<feature type="compositionally biased region" description="Pro residues" evidence="3">
    <location>
        <begin position="758"/>
        <end position="770"/>
    </location>
</feature>
<keyword evidence="6" id="KW-1185">Reference proteome</keyword>
<evidence type="ECO:0000313" key="5">
    <source>
        <dbReference type="EMBL" id="GAA3612910.1"/>
    </source>
</evidence>
<dbReference type="InterPro" id="IPR041664">
    <property type="entry name" value="AAA_16"/>
</dbReference>
<feature type="region of interest" description="Disordered" evidence="3">
    <location>
        <begin position="692"/>
        <end position="929"/>
    </location>
</feature>
<protein>
    <recommendedName>
        <fullName evidence="4">Orc1-like AAA ATPase domain-containing protein</fullName>
    </recommendedName>
</protein>
<dbReference type="Gene3D" id="1.25.40.10">
    <property type="entry name" value="Tetratricopeptide repeat domain"/>
    <property type="match status" value="1"/>
</dbReference>
<dbReference type="SUPFAM" id="SSF52540">
    <property type="entry name" value="P-loop containing nucleoside triphosphate hydrolases"/>
    <property type="match status" value="1"/>
</dbReference>
<dbReference type="Pfam" id="PF13191">
    <property type="entry name" value="AAA_16"/>
    <property type="match status" value="1"/>
</dbReference>
<evidence type="ECO:0000259" key="4">
    <source>
        <dbReference type="Pfam" id="PF13191"/>
    </source>
</evidence>
<gene>
    <name evidence="5" type="ORF">GCM10022419_117390</name>
</gene>
<feature type="compositionally biased region" description="Basic residues" evidence="3">
    <location>
        <begin position="742"/>
        <end position="751"/>
    </location>
</feature>
<dbReference type="EMBL" id="BAABDQ010000049">
    <property type="protein sequence ID" value="GAA3612910.1"/>
    <property type="molecule type" value="Genomic_DNA"/>
</dbReference>
<proteinExistence type="predicted"/>
<feature type="compositionally biased region" description="Low complexity" evidence="3">
    <location>
        <begin position="802"/>
        <end position="811"/>
    </location>
</feature>
<feature type="compositionally biased region" description="Low complexity" evidence="3">
    <location>
        <begin position="885"/>
        <end position="905"/>
    </location>
</feature>
<dbReference type="PANTHER" id="PTHR16305">
    <property type="entry name" value="TESTICULAR SOLUBLE ADENYLYL CYCLASE"/>
    <property type="match status" value="1"/>
</dbReference>
<dbReference type="InterPro" id="IPR027417">
    <property type="entry name" value="P-loop_NTPase"/>
</dbReference>
<accession>A0ABP6ZKM4</accession>